<organism evidence="2 3">
    <name type="scientific">Clonorchis sinensis</name>
    <name type="common">Chinese liver fluke</name>
    <dbReference type="NCBI Taxonomy" id="79923"/>
    <lineage>
        <taxon>Eukaryota</taxon>
        <taxon>Metazoa</taxon>
        <taxon>Spiralia</taxon>
        <taxon>Lophotrochozoa</taxon>
        <taxon>Platyhelminthes</taxon>
        <taxon>Trematoda</taxon>
        <taxon>Digenea</taxon>
        <taxon>Opisthorchiida</taxon>
        <taxon>Opisthorchiata</taxon>
        <taxon>Opisthorchiidae</taxon>
        <taxon>Clonorchis</taxon>
    </lineage>
</organism>
<accession>A0A8T1M6M8</accession>
<reference evidence="2 3" key="2">
    <citation type="journal article" date="2021" name="Genomics">
        <title>High-quality reference genome for Clonorchis sinensis.</title>
        <authorList>
            <person name="Young N.D."/>
            <person name="Stroehlein A.J."/>
            <person name="Kinkar L."/>
            <person name="Wang T."/>
            <person name="Sohn W.M."/>
            <person name="Chang B.C.H."/>
            <person name="Kaur P."/>
            <person name="Weisz D."/>
            <person name="Dudchenko O."/>
            <person name="Aiden E.L."/>
            <person name="Korhonen P.K."/>
            <person name="Gasser R.B."/>
        </authorList>
    </citation>
    <scope>NUCLEOTIDE SEQUENCE [LARGE SCALE GENOMIC DNA]</scope>
    <source>
        <strain evidence="2">Cs-k2</strain>
    </source>
</reference>
<evidence type="ECO:0000313" key="2">
    <source>
        <dbReference type="EMBL" id="KAG5444790.1"/>
    </source>
</evidence>
<proteinExistence type="predicted"/>
<dbReference type="OrthoDB" id="6266542at2759"/>
<comment type="caution">
    <text evidence="2">The sequence shown here is derived from an EMBL/GenBank/DDBJ whole genome shotgun (WGS) entry which is preliminary data.</text>
</comment>
<name>A0A8T1M6M8_CLOSI</name>
<protein>
    <submittedName>
        <fullName evidence="2">Uncharacterized protein</fullName>
    </submittedName>
</protein>
<keyword evidence="3" id="KW-1185">Reference proteome</keyword>
<reference evidence="2 3" key="1">
    <citation type="journal article" date="2018" name="Biotechnol. Adv.">
        <title>Improved genomic resources and new bioinformatic workflow for the carcinogenic parasite Clonorchis sinensis: Biotechnological implications.</title>
        <authorList>
            <person name="Wang D."/>
            <person name="Korhonen P.K."/>
            <person name="Gasser R.B."/>
            <person name="Young N.D."/>
        </authorList>
    </citation>
    <scope>NUCLEOTIDE SEQUENCE [LARGE SCALE GENOMIC DNA]</scope>
    <source>
        <strain evidence="2">Cs-k2</strain>
    </source>
</reference>
<dbReference type="AlphaFoldDB" id="A0A8T1M6M8"/>
<evidence type="ECO:0000313" key="3">
    <source>
        <dbReference type="Proteomes" id="UP000286415"/>
    </source>
</evidence>
<evidence type="ECO:0000256" key="1">
    <source>
        <dbReference type="SAM" id="MobiDB-lite"/>
    </source>
</evidence>
<gene>
    <name evidence="2" type="ORF">CSKR_203077</name>
</gene>
<dbReference type="EMBL" id="NIRI02000056">
    <property type="protein sequence ID" value="KAG5444790.1"/>
    <property type="molecule type" value="Genomic_DNA"/>
</dbReference>
<dbReference type="Proteomes" id="UP000286415">
    <property type="component" value="Unassembled WGS sequence"/>
</dbReference>
<feature type="region of interest" description="Disordered" evidence="1">
    <location>
        <begin position="73"/>
        <end position="96"/>
    </location>
</feature>
<sequence length="96" mass="11334">MLTSYDVGHNHPLSKELYEQLSVNRHLSMSQLHQCLDLFRVENSIQAIREYMKDQFWKLVTTKDINNYRRKLASVRKKPAEPSPPVLKLHEQAMNV</sequence>